<accession>A0ABN7XSP0</accession>
<reference evidence="1 2" key="1">
    <citation type="submission" date="2021-06" db="EMBL/GenBank/DDBJ databases">
        <authorList>
            <person name="Kallberg Y."/>
            <person name="Tangrot J."/>
            <person name="Rosling A."/>
        </authorList>
    </citation>
    <scope>NUCLEOTIDE SEQUENCE [LARGE SCALE GENOMIC DNA]</scope>
    <source>
        <strain evidence="1 2">120-4 pot B 10/14</strain>
    </source>
</reference>
<keyword evidence="2" id="KW-1185">Reference proteome</keyword>
<gene>
    <name evidence="1" type="ORF">GMARGA_LOCUS46204</name>
</gene>
<evidence type="ECO:0000313" key="2">
    <source>
        <dbReference type="Proteomes" id="UP000789901"/>
    </source>
</evidence>
<sequence>RVKEDWYTEVISEITLEKWCMVLKESKNTSAPGPLGIGYRLIKQAGLYAQGFFKQMANKCLMEGDIPDK</sequence>
<comment type="caution">
    <text evidence="1">The sequence shown here is derived from an EMBL/GenBank/DDBJ whole genome shotgun (WGS) entry which is preliminary data.</text>
</comment>
<dbReference type="Proteomes" id="UP000789901">
    <property type="component" value="Unassembled WGS sequence"/>
</dbReference>
<dbReference type="EMBL" id="CAJVQB010170381">
    <property type="protein sequence ID" value="CAG8857383.1"/>
    <property type="molecule type" value="Genomic_DNA"/>
</dbReference>
<protein>
    <submittedName>
        <fullName evidence="1">36639_t:CDS:1</fullName>
    </submittedName>
</protein>
<name>A0ABN7XSP0_GIGMA</name>
<feature type="non-terminal residue" evidence="1">
    <location>
        <position position="1"/>
    </location>
</feature>
<evidence type="ECO:0000313" key="1">
    <source>
        <dbReference type="EMBL" id="CAG8857383.1"/>
    </source>
</evidence>
<organism evidence="1 2">
    <name type="scientific">Gigaspora margarita</name>
    <dbReference type="NCBI Taxonomy" id="4874"/>
    <lineage>
        <taxon>Eukaryota</taxon>
        <taxon>Fungi</taxon>
        <taxon>Fungi incertae sedis</taxon>
        <taxon>Mucoromycota</taxon>
        <taxon>Glomeromycotina</taxon>
        <taxon>Glomeromycetes</taxon>
        <taxon>Diversisporales</taxon>
        <taxon>Gigasporaceae</taxon>
        <taxon>Gigaspora</taxon>
    </lineage>
</organism>
<proteinExistence type="predicted"/>